<evidence type="ECO:0000256" key="6">
    <source>
        <dbReference type="PROSITE-ProRule" id="PRU00284"/>
    </source>
</evidence>
<dbReference type="GO" id="GO:0004888">
    <property type="term" value="F:transmembrane signaling receptor activity"/>
    <property type="evidence" value="ECO:0007669"/>
    <property type="project" value="InterPro"/>
</dbReference>
<dbReference type="InterPro" id="IPR003660">
    <property type="entry name" value="HAMP_dom"/>
</dbReference>
<dbReference type="PROSITE" id="PS50885">
    <property type="entry name" value="HAMP"/>
    <property type="match status" value="1"/>
</dbReference>
<dbReference type="PROSITE" id="PS50111">
    <property type="entry name" value="CHEMOTAXIS_TRANSDUC_2"/>
    <property type="match status" value="1"/>
</dbReference>
<dbReference type="Proteomes" id="UP000583699">
    <property type="component" value="Unassembled WGS sequence"/>
</dbReference>
<dbReference type="GO" id="GO:0006935">
    <property type="term" value="P:chemotaxis"/>
    <property type="evidence" value="ECO:0007669"/>
    <property type="project" value="InterPro"/>
</dbReference>
<comment type="caution">
    <text evidence="10">The sequence shown here is derived from an EMBL/GenBank/DDBJ whole genome shotgun (WGS) entry which is preliminary data.</text>
</comment>
<keyword evidence="11" id="KW-1185">Reference proteome</keyword>
<dbReference type="AlphaFoldDB" id="A0A7W8JFU7"/>
<keyword evidence="3 7" id="KW-0472">Membrane</keyword>
<evidence type="ECO:0000256" key="5">
    <source>
        <dbReference type="ARBA" id="ARBA00029447"/>
    </source>
</evidence>
<dbReference type="SUPFAM" id="SSF58104">
    <property type="entry name" value="Methyl-accepting chemotaxis protein (MCP) signaling domain"/>
    <property type="match status" value="1"/>
</dbReference>
<evidence type="ECO:0000256" key="4">
    <source>
        <dbReference type="ARBA" id="ARBA00023224"/>
    </source>
</evidence>
<feature type="transmembrane region" description="Helical" evidence="7">
    <location>
        <begin position="198"/>
        <end position="220"/>
    </location>
</feature>
<dbReference type="CDD" id="cd06225">
    <property type="entry name" value="HAMP"/>
    <property type="match status" value="1"/>
</dbReference>
<organism evidence="10 11">
    <name type="scientific">Anoxybacillus mongoliensis</name>
    <dbReference type="NCBI Taxonomy" id="452565"/>
    <lineage>
        <taxon>Bacteria</taxon>
        <taxon>Bacillati</taxon>
        <taxon>Bacillota</taxon>
        <taxon>Bacilli</taxon>
        <taxon>Bacillales</taxon>
        <taxon>Anoxybacillaceae</taxon>
        <taxon>Anoxybacillus</taxon>
    </lineage>
</organism>
<dbReference type="Pfam" id="PF00672">
    <property type="entry name" value="HAMP"/>
    <property type="match status" value="1"/>
</dbReference>
<evidence type="ECO:0000256" key="3">
    <source>
        <dbReference type="ARBA" id="ARBA00023136"/>
    </source>
</evidence>
<dbReference type="InterPro" id="IPR004089">
    <property type="entry name" value="MCPsignal_dom"/>
</dbReference>
<name>A0A7W8JFU7_9BACL</name>
<dbReference type="CDD" id="cd11386">
    <property type="entry name" value="MCP_signal"/>
    <property type="match status" value="1"/>
</dbReference>
<dbReference type="PANTHER" id="PTHR32089">
    <property type="entry name" value="METHYL-ACCEPTING CHEMOTAXIS PROTEIN MCPB"/>
    <property type="match status" value="1"/>
</dbReference>
<dbReference type="RefSeq" id="WP_183243890.1">
    <property type="nucleotide sequence ID" value="NZ_JACHEQ010000013.1"/>
</dbReference>
<dbReference type="SMART" id="SM00283">
    <property type="entry name" value="MA"/>
    <property type="match status" value="1"/>
</dbReference>
<evidence type="ECO:0000256" key="1">
    <source>
        <dbReference type="ARBA" id="ARBA00004236"/>
    </source>
</evidence>
<feature type="transmembrane region" description="Helical" evidence="7">
    <location>
        <begin position="12"/>
        <end position="31"/>
    </location>
</feature>
<dbReference type="Gene3D" id="6.10.340.10">
    <property type="match status" value="1"/>
</dbReference>
<feature type="domain" description="Methyl-accepting transducer" evidence="8">
    <location>
        <begin position="288"/>
        <end position="524"/>
    </location>
</feature>
<dbReference type="GO" id="GO:0007165">
    <property type="term" value="P:signal transduction"/>
    <property type="evidence" value="ECO:0007669"/>
    <property type="project" value="UniProtKB-KW"/>
</dbReference>
<dbReference type="Gene3D" id="1.10.287.950">
    <property type="entry name" value="Methyl-accepting chemotaxis protein"/>
    <property type="match status" value="1"/>
</dbReference>
<keyword evidence="2" id="KW-1003">Cell membrane</keyword>
<evidence type="ECO:0000313" key="10">
    <source>
        <dbReference type="EMBL" id="MBB5356271.1"/>
    </source>
</evidence>
<sequence>MIKFKSLQTKIVVSFSLIFLVCGLLMSFVIYRSADQFVVQSVGTQAKHIAEQAARLVNIDQYKMISIEMKKNDYYHELRTTLSDIRKMNNLKYLYTMNRRAVGDGYDYYYVVDGSEGDNFSDLGQVEGEINKFPMLIRAFETKKTQVGELSYSETYGAIVSAYVPLIDQSGELIGVLGADFDATGIYKLMQKNEQKTLILTIVMLIIVIIVVSLLTLYLVRPLKKLTKSVYRLREGNFDVTFEMNRSDEIGELASAFDYTVRELRTVIDGVTSTSHDLNESAKQMSKHTQEAAERVEHVSEHIRRTSDETVQQQAHIERISSTVEEMSRALQSIASSLDETVHASQHIGHLSKSGKEKMENSTQQMKKISEKQQISMQVVQELEGKSKEIHQIVELISQIAAQTNLLALNAAIEAARAGEHGKGFAVVSEEVRKLAEQSSGAANMIAGLIEDILIKMQRAVEAMNESTQEIQSGTNVLAETGASFYEIIQEVARVSNQIESISAATEELSSSSEQVVDASHAVHAIAQRTASSMLTLADEMHQQAAFTQQLSAASEELHHLSDKLQEMVQHLRRSRNQER</sequence>
<feature type="domain" description="HAMP" evidence="9">
    <location>
        <begin position="217"/>
        <end position="269"/>
    </location>
</feature>
<gene>
    <name evidence="10" type="ORF">HNR43_002252</name>
</gene>
<dbReference type="Pfam" id="PF00015">
    <property type="entry name" value="MCPsignal"/>
    <property type="match status" value="1"/>
</dbReference>
<dbReference type="PRINTS" id="PR00260">
    <property type="entry name" value="CHEMTRNSDUCR"/>
</dbReference>
<evidence type="ECO:0000256" key="7">
    <source>
        <dbReference type="SAM" id="Phobius"/>
    </source>
</evidence>
<evidence type="ECO:0000256" key="2">
    <source>
        <dbReference type="ARBA" id="ARBA00022475"/>
    </source>
</evidence>
<proteinExistence type="inferred from homology"/>
<keyword evidence="7" id="KW-0812">Transmembrane</keyword>
<comment type="similarity">
    <text evidence="5">Belongs to the methyl-accepting chemotaxis (MCP) protein family.</text>
</comment>
<evidence type="ECO:0000259" key="9">
    <source>
        <dbReference type="PROSITE" id="PS50885"/>
    </source>
</evidence>
<dbReference type="InterPro" id="IPR004090">
    <property type="entry name" value="Chemotax_Me-accpt_rcpt"/>
</dbReference>
<evidence type="ECO:0000313" key="11">
    <source>
        <dbReference type="Proteomes" id="UP000583699"/>
    </source>
</evidence>
<reference evidence="10 11" key="1">
    <citation type="submission" date="2020-08" db="EMBL/GenBank/DDBJ databases">
        <title>Genomic Encyclopedia of Type Strains, Phase IV (KMG-IV): sequencing the most valuable type-strain genomes for metagenomic binning, comparative biology and taxonomic classification.</title>
        <authorList>
            <person name="Goeker M."/>
        </authorList>
    </citation>
    <scope>NUCLEOTIDE SEQUENCE [LARGE SCALE GENOMIC DNA]</scope>
    <source>
        <strain evidence="10 11">DSM 19169</strain>
    </source>
</reference>
<evidence type="ECO:0000259" key="8">
    <source>
        <dbReference type="PROSITE" id="PS50111"/>
    </source>
</evidence>
<keyword evidence="7" id="KW-1133">Transmembrane helix</keyword>
<dbReference type="GO" id="GO:0005886">
    <property type="term" value="C:plasma membrane"/>
    <property type="evidence" value="ECO:0007669"/>
    <property type="project" value="UniProtKB-SubCell"/>
</dbReference>
<protein>
    <submittedName>
        <fullName evidence="10">Methyl-accepting chemotaxis protein</fullName>
    </submittedName>
</protein>
<accession>A0A7W8JFU7</accession>
<dbReference type="CDD" id="cd18773">
    <property type="entry name" value="PDC1_HK_sensor"/>
    <property type="match status" value="1"/>
</dbReference>
<dbReference type="PANTHER" id="PTHR32089:SF112">
    <property type="entry name" value="LYSOZYME-LIKE PROTEIN-RELATED"/>
    <property type="match status" value="1"/>
</dbReference>
<dbReference type="SUPFAM" id="SSF103190">
    <property type="entry name" value="Sensory domain-like"/>
    <property type="match status" value="1"/>
</dbReference>
<comment type="subcellular location">
    <subcellularLocation>
        <location evidence="1">Cell membrane</location>
    </subcellularLocation>
</comment>
<dbReference type="SMART" id="SM00304">
    <property type="entry name" value="HAMP"/>
    <property type="match status" value="3"/>
</dbReference>
<dbReference type="EMBL" id="JACHEQ010000013">
    <property type="protein sequence ID" value="MBB5356271.1"/>
    <property type="molecule type" value="Genomic_DNA"/>
</dbReference>
<dbReference type="InterPro" id="IPR029151">
    <property type="entry name" value="Sensor-like_sf"/>
</dbReference>
<keyword evidence="4 6" id="KW-0807">Transducer</keyword>